<keyword evidence="6" id="KW-1185">Reference proteome</keyword>
<reference evidence="6" key="2">
    <citation type="journal article" date="2018" name="BMC Genomics">
        <title>Genomic insights into host adaptation between the wheat stripe rust pathogen (Puccinia striiformis f. sp. tritici) and the barley stripe rust pathogen (Puccinia striiformis f. sp. hordei).</title>
        <authorList>
            <person name="Xia C."/>
            <person name="Wang M."/>
            <person name="Yin C."/>
            <person name="Cornejo O.E."/>
            <person name="Hulbert S.H."/>
            <person name="Chen X."/>
        </authorList>
    </citation>
    <scope>NUCLEOTIDE SEQUENCE [LARGE SCALE GENOMIC DNA]</scope>
    <source>
        <strain evidence="6">93TX-2</strain>
    </source>
</reference>
<dbReference type="Pfam" id="PF13359">
    <property type="entry name" value="DDE_Tnp_4"/>
    <property type="match status" value="1"/>
</dbReference>
<dbReference type="VEuPathDB" id="FungiDB:PSTT_15202"/>
<comment type="cofactor">
    <cofactor evidence="1">
        <name>a divalent metal cation</name>
        <dbReference type="ChEBI" id="CHEBI:60240"/>
    </cofactor>
</comment>
<keyword evidence="2" id="KW-0479">Metal-binding</keyword>
<evidence type="ECO:0000313" key="5">
    <source>
        <dbReference type="EMBL" id="POW20194.1"/>
    </source>
</evidence>
<feature type="non-terminal residue" evidence="5">
    <location>
        <position position="1"/>
    </location>
</feature>
<gene>
    <name evidence="5" type="ORF">PSHT_03872</name>
</gene>
<evidence type="ECO:0000256" key="3">
    <source>
        <dbReference type="SAM" id="MobiDB-lite"/>
    </source>
</evidence>
<comment type="caution">
    <text evidence="5">The sequence shown here is derived from an EMBL/GenBank/DDBJ whole genome shotgun (WGS) entry which is preliminary data.</text>
</comment>
<reference evidence="5 6" key="1">
    <citation type="submission" date="2017-12" db="EMBL/GenBank/DDBJ databases">
        <title>Gene loss provides genomic basis for host adaptation in cereal stripe rust fungi.</title>
        <authorList>
            <person name="Xia C."/>
        </authorList>
    </citation>
    <scope>NUCLEOTIDE SEQUENCE [LARGE SCALE GENOMIC DNA]</scope>
    <source>
        <strain evidence="5 6">93TX-2</strain>
    </source>
</reference>
<feature type="compositionally biased region" description="Acidic residues" evidence="3">
    <location>
        <begin position="650"/>
        <end position="659"/>
    </location>
</feature>
<feature type="region of interest" description="Disordered" evidence="3">
    <location>
        <begin position="650"/>
        <end position="670"/>
    </location>
</feature>
<dbReference type="Proteomes" id="UP000238274">
    <property type="component" value="Unassembled WGS sequence"/>
</dbReference>
<feature type="region of interest" description="Disordered" evidence="3">
    <location>
        <begin position="1"/>
        <end position="32"/>
    </location>
</feature>
<accession>A0A2S4WEK1</accession>
<protein>
    <recommendedName>
        <fullName evidence="4">DDE Tnp4 domain-containing protein</fullName>
    </recommendedName>
</protein>
<evidence type="ECO:0000256" key="2">
    <source>
        <dbReference type="ARBA" id="ARBA00022723"/>
    </source>
</evidence>
<dbReference type="VEuPathDB" id="FungiDB:PSHT_03872"/>
<evidence type="ECO:0000259" key="4">
    <source>
        <dbReference type="Pfam" id="PF13359"/>
    </source>
</evidence>
<dbReference type="PANTHER" id="PTHR33324:SF2">
    <property type="entry name" value="MYB_SANT-LIKE DNA-BINDING DOMAIN-CONTAINING PROTEIN"/>
    <property type="match status" value="1"/>
</dbReference>
<dbReference type="PANTHER" id="PTHR33324">
    <property type="entry name" value="EXPRESSED PROTEIN"/>
    <property type="match status" value="1"/>
</dbReference>
<reference evidence="6" key="3">
    <citation type="journal article" date="2018" name="Mol. Plant Microbe Interact.">
        <title>Genome sequence resources for the wheat stripe rust pathogen (Puccinia striiformis f. sp. tritici) and the barley stripe rust pathogen (Puccinia striiformis f. sp. hordei).</title>
        <authorList>
            <person name="Xia C."/>
            <person name="Wang M."/>
            <person name="Yin C."/>
            <person name="Cornejo O.E."/>
            <person name="Hulbert S.H."/>
            <person name="Chen X."/>
        </authorList>
    </citation>
    <scope>NUCLEOTIDE SEQUENCE [LARGE SCALE GENOMIC DNA]</scope>
    <source>
        <strain evidence="6">93TX-2</strain>
    </source>
</reference>
<organism evidence="5 6">
    <name type="scientific">Puccinia striiformis</name>
    <dbReference type="NCBI Taxonomy" id="27350"/>
    <lineage>
        <taxon>Eukaryota</taxon>
        <taxon>Fungi</taxon>
        <taxon>Dikarya</taxon>
        <taxon>Basidiomycota</taxon>
        <taxon>Pucciniomycotina</taxon>
        <taxon>Pucciniomycetes</taxon>
        <taxon>Pucciniales</taxon>
        <taxon>Pucciniaceae</taxon>
        <taxon>Puccinia</taxon>
    </lineage>
</organism>
<sequence>TSSPPSRNMTSPSRTPQTPQPTHLIAWNRDGGEAHPPSITVLLDWLERDNNYERWRQDTTKVMIRREVVAELKAHGIGHRSGTDLHARASILTARAIQSRPDLYKQVIHGKEISTAAHMRMICEHWSRLHPLMGPFMTHADDVRYNIRTELPSKSWAVFESFPAAGWWPETSSASRQQLSCPPSSLHITSAGISPSITMTTQRAPRVGVSWETDATDSHPSSMITLIDWLGANNNYSRYRSAHSKKTLLLEIQRHLLMQGIENRSVQDIRIQIEKLKTSYRHAYCWRYRMIQERENGRYASIDVIDFEIALHRICPHWTWIHEFMDIPLAVEQVDHRHDKEQQLIAALEKSIESELVAKALKPALECDEGFRTSFFQLCKQVEDDPVFHNNSNRPQRPVIEQMMVTLHRLGTFGNGVSVGMVGHQFRIADGSVELYTNRCLMVILRLQSKLVTWPNARARSDISQDFKEVGFDGCVGLIDGSLVGLSTCPEKDGPDYYSRKGSYGIVTLLVCDKDKNITYLYTGWPGCSHDQRLMANCALTTSPTDYFSEGQYLLADSAFLPMENVVPAYRRQRHQPLTDEQNDFNRHLSGMRVAIENCIGLWKNRFQSLRGLRLRIANKQDMVRATAWIMACAVLHNYLNQGEDFEFEQEGSTADEAEVPLSATDNPPA</sequence>
<dbReference type="AlphaFoldDB" id="A0A2S4WEK1"/>
<evidence type="ECO:0000313" key="6">
    <source>
        <dbReference type="Proteomes" id="UP000238274"/>
    </source>
</evidence>
<dbReference type="InterPro" id="IPR027806">
    <property type="entry name" value="HARBI1_dom"/>
</dbReference>
<feature type="domain" description="DDE Tnp4" evidence="4">
    <location>
        <begin position="479"/>
        <end position="638"/>
    </location>
</feature>
<feature type="compositionally biased region" description="Low complexity" evidence="3">
    <location>
        <begin position="10"/>
        <end position="22"/>
    </location>
</feature>
<dbReference type="GO" id="GO:0046872">
    <property type="term" value="F:metal ion binding"/>
    <property type="evidence" value="ECO:0007669"/>
    <property type="project" value="UniProtKB-KW"/>
</dbReference>
<feature type="non-terminal residue" evidence="5">
    <location>
        <position position="670"/>
    </location>
</feature>
<evidence type="ECO:0000256" key="1">
    <source>
        <dbReference type="ARBA" id="ARBA00001968"/>
    </source>
</evidence>
<name>A0A2S4WEK1_9BASI</name>
<proteinExistence type="predicted"/>
<dbReference type="EMBL" id="PKSM01000037">
    <property type="protein sequence ID" value="POW20194.1"/>
    <property type="molecule type" value="Genomic_DNA"/>
</dbReference>
<dbReference type="OrthoDB" id="3228141at2759"/>